<dbReference type="Proteomes" id="UP000003246">
    <property type="component" value="Unassembled WGS sequence"/>
</dbReference>
<dbReference type="EMBL" id="ACWG01000027">
    <property type="protein sequence ID" value="EFV29605.1"/>
    <property type="molecule type" value="Genomic_DNA"/>
</dbReference>
<sequence>MGQDFLSTRIFIKFANYQQYAIMNILVMKKQLKLLLLTVLSALSFTYTHAQSDIPFNINHGPYLQEVTADGASFNFTTSHPAFSFIELKQKGDSHSQTYYHTEYGMHAAYNTFHSIRAEKLKPGSTYQYRIHTKEMREFQPYKIVFGDSITSQWYTFKTTDPDSKGGSLFVASDIHNDAAKLKTLLELCEYKTCDAFFYAGDVMSYMENEETPFKAFIDTSVKMFATSTPFELVRGNHETRGKMARIYPKLFPKKNGKIYGSYRIGDIMIVMIDCGEDKPDTIPAYAGLLDFDNYRSEQATWLKELVKTKEFKKAKYRIVISHYPTINTFANRPINHGCNDLARKLLPILNKANINLMIAGHTHKFAFHKANSAGNSFPVIVGSNQSATRLDIQKGRIKAKVVDRKGQILLETVFE</sequence>
<comment type="caution">
    <text evidence="2">The sequence shown here is derived from an EMBL/GenBank/DDBJ whole genome shotgun (WGS) entry which is preliminary data.</text>
</comment>
<evidence type="ECO:0000313" key="3">
    <source>
        <dbReference type="Proteomes" id="UP000003246"/>
    </source>
</evidence>
<protein>
    <submittedName>
        <fullName evidence="2">Calcineurin-like phosphoesterase</fullName>
    </submittedName>
</protein>
<dbReference type="InterPro" id="IPR004843">
    <property type="entry name" value="Calcineurin-like_PHP"/>
</dbReference>
<proteinExistence type="predicted"/>
<dbReference type="InterPro" id="IPR029052">
    <property type="entry name" value="Metallo-depent_PP-like"/>
</dbReference>
<dbReference type="PANTHER" id="PTHR45867">
    <property type="entry name" value="PURPLE ACID PHOSPHATASE"/>
    <property type="match status" value="1"/>
</dbReference>
<evidence type="ECO:0000313" key="2">
    <source>
        <dbReference type="EMBL" id="EFV29605.1"/>
    </source>
</evidence>
<gene>
    <name evidence="2" type="ORF">HMPREF1016_02212</name>
</gene>
<dbReference type="SUPFAM" id="SSF56300">
    <property type="entry name" value="Metallo-dependent phosphatases"/>
    <property type="match status" value="1"/>
</dbReference>
<dbReference type="Pfam" id="PF00149">
    <property type="entry name" value="Metallophos"/>
    <property type="match status" value="1"/>
</dbReference>
<dbReference type="GO" id="GO:0016787">
    <property type="term" value="F:hydrolase activity"/>
    <property type="evidence" value="ECO:0007669"/>
    <property type="project" value="InterPro"/>
</dbReference>
<organism evidence="2 3">
    <name type="scientific">Bacteroides eggerthii 1_2_48FAA</name>
    <dbReference type="NCBI Taxonomy" id="665953"/>
    <lineage>
        <taxon>Bacteria</taxon>
        <taxon>Pseudomonadati</taxon>
        <taxon>Bacteroidota</taxon>
        <taxon>Bacteroidia</taxon>
        <taxon>Bacteroidales</taxon>
        <taxon>Bacteroidaceae</taxon>
        <taxon>Bacteroides</taxon>
    </lineage>
</organism>
<feature type="domain" description="Calcineurin-like phosphoesterase" evidence="1">
    <location>
        <begin position="171"/>
        <end position="365"/>
    </location>
</feature>
<dbReference type="Gene3D" id="3.60.21.10">
    <property type="match status" value="1"/>
</dbReference>
<evidence type="ECO:0000259" key="1">
    <source>
        <dbReference type="Pfam" id="PF00149"/>
    </source>
</evidence>
<accession>E5WZX1</accession>
<name>E5WZX1_9BACE</name>
<reference evidence="2 3" key="1">
    <citation type="submission" date="2010-10" db="EMBL/GenBank/DDBJ databases">
        <title>The Genome Sequence of Bacteroides eggerthii strain 1_2_48FAA.</title>
        <authorList>
            <consortium name="The Broad Institute Genome Sequencing Platform"/>
            <person name="Ward D."/>
            <person name="Earl A."/>
            <person name="Feldgarden M."/>
            <person name="Young S.K."/>
            <person name="Gargeya S."/>
            <person name="Zeng Q."/>
            <person name="Alvarado L."/>
            <person name="Berlin A."/>
            <person name="Bochicchio J."/>
            <person name="Chapman S.B."/>
            <person name="Chen Z."/>
            <person name="Freedman E."/>
            <person name="Gellesch M."/>
            <person name="Goldberg J."/>
            <person name="Griggs A."/>
            <person name="Gujja S."/>
            <person name="Heilman E."/>
            <person name="Heiman D."/>
            <person name="Howarth C."/>
            <person name="Mehta T."/>
            <person name="Neiman D."/>
            <person name="Pearson M."/>
            <person name="Roberts A."/>
            <person name="Saif S."/>
            <person name="Shea T."/>
            <person name="Shenoy N."/>
            <person name="Sisk P."/>
            <person name="Stolte C."/>
            <person name="Sykes S."/>
            <person name="White J."/>
            <person name="Yandava C."/>
            <person name="Allen-Vercoe E."/>
            <person name="Ambrose C."/>
            <person name="Strauss J."/>
            <person name="Daigneault M."/>
            <person name="Haas B."/>
            <person name="Nusbaum C."/>
            <person name="Birren B."/>
        </authorList>
    </citation>
    <scope>NUCLEOTIDE SEQUENCE [LARGE SCALE GENOMIC DNA]</scope>
    <source>
        <strain evidence="2 3">1_2_48FAA</strain>
    </source>
</reference>
<dbReference type="AlphaFoldDB" id="E5WZX1"/>
<dbReference type="HOGENOM" id="CLU_051012_0_0_10"/>